<protein>
    <submittedName>
        <fullName evidence="1">Uncharacterized protein</fullName>
    </submittedName>
</protein>
<name>J9AFU3_WUCBA</name>
<evidence type="ECO:0000313" key="2">
    <source>
        <dbReference type="Proteomes" id="UP000004810"/>
    </source>
</evidence>
<gene>
    <name evidence="1" type="ORF">WUBG_16157</name>
</gene>
<dbReference type="Proteomes" id="UP000004810">
    <property type="component" value="Unassembled WGS sequence"/>
</dbReference>
<dbReference type="EMBL" id="ADBV01015074">
    <property type="protein sequence ID" value="EJW72935.1"/>
    <property type="molecule type" value="Genomic_DNA"/>
</dbReference>
<accession>J9AFU3</accession>
<organism evidence="1 2">
    <name type="scientific">Wuchereria bancrofti</name>
    <dbReference type="NCBI Taxonomy" id="6293"/>
    <lineage>
        <taxon>Eukaryota</taxon>
        <taxon>Metazoa</taxon>
        <taxon>Ecdysozoa</taxon>
        <taxon>Nematoda</taxon>
        <taxon>Chromadorea</taxon>
        <taxon>Rhabditida</taxon>
        <taxon>Spirurina</taxon>
        <taxon>Spiruromorpha</taxon>
        <taxon>Filarioidea</taxon>
        <taxon>Onchocercidae</taxon>
        <taxon>Wuchereria</taxon>
    </lineage>
</organism>
<proteinExistence type="predicted"/>
<evidence type="ECO:0000313" key="1">
    <source>
        <dbReference type="EMBL" id="EJW72935.1"/>
    </source>
</evidence>
<reference evidence="2" key="1">
    <citation type="submission" date="2012-08" db="EMBL/GenBank/DDBJ databases">
        <title>The Genome Sequence of Wuchereria bancrofti.</title>
        <authorList>
            <person name="Nutman T.B."/>
            <person name="Fink D.L."/>
            <person name="Russ C."/>
            <person name="Young S."/>
            <person name="Zeng Q."/>
            <person name="Koehrsen M."/>
            <person name="Alvarado L."/>
            <person name="Berlin A."/>
            <person name="Chapman S.B."/>
            <person name="Chen Z."/>
            <person name="Freedman E."/>
            <person name="Gellesch M."/>
            <person name="Goldberg J."/>
            <person name="Griggs A."/>
            <person name="Gujja S."/>
            <person name="Heilman E.R."/>
            <person name="Heiman D."/>
            <person name="Hepburn T."/>
            <person name="Howarth C."/>
            <person name="Jen D."/>
            <person name="Larson L."/>
            <person name="Lewis B."/>
            <person name="Mehta T."/>
            <person name="Park D."/>
            <person name="Pearson M."/>
            <person name="Roberts A."/>
            <person name="Saif S."/>
            <person name="Shea T."/>
            <person name="Shenoy N."/>
            <person name="Sisk P."/>
            <person name="Stolte C."/>
            <person name="Sykes S."/>
            <person name="Walk T."/>
            <person name="White J."/>
            <person name="Yandava C."/>
            <person name="Haas B."/>
            <person name="Henn M.R."/>
            <person name="Nusbaum C."/>
            <person name="Birren B."/>
        </authorList>
    </citation>
    <scope>NUCLEOTIDE SEQUENCE [LARGE SCALE GENOMIC DNA]</scope>
    <source>
        <strain evidence="2">NA</strain>
    </source>
</reference>
<dbReference type="AlphaFoldDB" id="J9AFU3"/>
<sequence length="95" mass="10635">MIALLLPTNSGLAAIRYHFVLPYLAALGHRVLLEEQYGQGPKGEQSATEGTRTGNIQEWKRMRQVKDYRKTWNKIMKGLSAGNEVANYESIGDSP</sequence>
<comment type="caution">
    <text evidence="1">The sequence shown here is derived from an EMBL/GenBank/DDBJ whole genome shotgun (WGS) entry which is preliminary data.</text>
</comment>